<comment type="caution">
    <text evidence="10">The sequence shown here is derived from an EMBL/GenBank/DDBJ whole genome shotgun (WGS) entry which is preliminary data.</text>
</comment>
<dbReference type="InterPro" id="IPR006015">
    <property type="entry name" value="Universal_stress_UspA"/>
</dbReference>
<accession>A0A9Q1QM32</accession>
<evidence type="ECO:0000256" key="8">
    <source>
        <dbReference type="PIRSR" id="PIRSR601461-1"/>
    </source>
</evidence>
<comment type="similarity">
    <text evidence="1">Belongs to the peptidase A1 family.</text>
</comment>
<dbReference type="InterPro" id="IPR014729">
    <property type="entry name" value="Rossmann-like_a/b/a_fold"/>
</dbReference>
<dbReference type="FunFam" id="2.40.70.10:FF:000022">
    <property type="entry name" value="Aspartyl protease AED3"/>
    <property type="match status" value="1"/>
</dbReference>
<organism evidence="10 11">
    <name type="scientific">Carnegiea gigantea</name>
    <dbReference type="NCBI Taxonomy" id="171969"/>
    <lineage>
        <taxon>Eukaryota</taxon>
        <taxon>Viridiplantae</taxon>
        <taxon>Streptophyta</taxon>
        <taxon>Embryophyta</taxon>
        <taxon>Tracheophyta</taxon>
        <taxon>Spermatophyta</taxon>
        <taxon>Magnoliopsida</taxon>
        <taxon>eudicotyledons</taxon>
        <taxon>Gunneridae</taxon>
        <taxon>Pentapetalae</taxon>
        <taxon>Caryophyllales</taxon>
        <taxon>Cactineae</taxon>
        <taxon>Cactaceae</taxon>
        <taxon>Cactoideae</taxon>
        <taxon>Echinocereeae</taxon>
        <taxon>Carnegiea</taxon>
    </lineage>
</organism>
<keyword evidence="4" id="KW-0064">Aspartyl protease</keyword>
<keyword evidence="2" id="KW-0645">Protease</keyword>
<evidence type="ECO:0000256" key="7">
    <source>
        <dbReference type="ARBA" id="ARBA00023180"/>
    </source>
</evidence>
<evidence type="ECO:0000313" key="10">
    <source>
        <dbReference type="EMBL" id="KAJ8445095.1"/>
    </source>
</evidence>
<dbReference type="Gene3D" id="2.40.70.10">
    <property type="entry name" value="Acid Proteases"/>
    <property type="match status" value="2"/>
</dbReference>
<evidence type="ECO:0000313" key="11">
    <source>
        <dbReference type="Proteomes" id="UP001153076"/>
    </source>
</evidence>
<keyword evidence="6" id="KW-1015">Disulfide bond</keyword>
<name>A0A9Q1QM32_9CARY</name>
<dbReference type="Pfam" id="PF00582">
    <property type="entry name" value="Usp"/>
    <property type="match status" value="1"/>
</dbReference>
<dbReference type="Proteomes" id="UP001153076">
    <property type="component" value="Unassembled WGS sequence"/>
</dbReference>
<dbReference type="GO" id="GO:0006508">
    <property type="term" value="P:proteolysis"/>
    <property type="evidence" value="ECO:0007669"/>
    <property type="project" value="UniProtKB-KW"/>
</dbReference>
<dbReference type="SUPFAM" id="SSF50630">
    <property type="entry name" value="Acid proteases"/>
    <property type="match status" value="1"/>
</dbReference>
<dbReference type="InterPro" id="IPR033121">
    <property type="entry name" value="PEPTIDASE_A1"/>
</dbReference>
<dbReference type="Pfam" id="PF14541">
    <property type="entry name" value="TAXi_C"/>
    <property type="match status" value="1"/>
</dbReference>
<dbReference type="PANTHER" id="PTHR13683">
    <property type="entry name" value="ASPARTYL PROTEASES"/>
    <property type="match status" value="1"/>
</dbReference>
<keyword evidence="5" id="KW-0378">Hydrolase</keyword>
<evidence type="ECO:0000256" key="1">
    <source>
        <dbReference type="ARBA" id="ARBA00007447"/>
    </source>
</evidence>
<evidence type="ECO:0000256" key="5">
    <source>
        <dbReference type="ARBA" id="ARBA00022801"/>
    </source>
</evidence>
<keyword evidence="7" id="KW-0325">Glycoprotein</keyword>
<proteinExistence type="inferred from homology"/>
<feature type="active site" evidence="8">
    <location>
        <position position="541"/>
    </location>
</feature>
<dbReference type="InterPro" id="IPR006016">
    <property type="entry name" value="UspA"/>
</dbReference>
<dbReference type="InterPro" id="IPR001461">
    <property type="entry name" value="Aspartic_peptidase_A1"/>
</dbReference>
<feature type="active site" evidence="8">
    <location>
        <position position="339"/>
    </location>
</feature>
<dbReference type="PANTHER" id="PTHR13683:SF839">
    <property type="entry name" value="ASPARTYL PROTEASE AED3-LIKE"/>
    <property type="match status" value="1"/>
</dbReference>
<keyword evidence="3" id="KW-0732">Signal</keyword>
<dbReference type="InterPro" id="IPR032799">
    <property type="entry name" value="TAXi_C"/>
</dbReference>
<evidence type="ECO:0000256" key="2">
    <source>
        <dbReference type="ARBA" id="ARBA00022670"/>
    </source>
</evidence>
<dbReference type="Pfam" id="PF14543">
    <property type="entry name" value="TAXi_N"/>
    <property type="match status" value="1"/>
</dbReference>
<dbReference type="CDD" id="cd23659">
    <property type="entry name" value="USP_At3g01520-like"/>
    <property type="match status" value="1"/>
</dbReference>
<dbReference type="OrthoDB" id="2747330at2759"/>
<dbReference type="Gene3D" id="3.40.50.620">
    <property type="entry name" value="HUPs"/>
    <property type="match status" value="1"/>
</dbReference>
<keyword evidence="11" id="KW-1185">Reference proteome</keyword>
<evidence type="ECO:0000256" key="4">
    <source>
        <dbReference type="ARBA" id="ARBA00022750"/>
    </source>
</evidence>
<evidence type="ECO:0000256" key="3">
    <source>
        <dbReference type="ARBA" id="ARBA00022729"/>
    </source>
</evidence>
<dbReference type="EMBL" id="JAKOGI010000080">
    <property type="protein sequence ID" value="KAJ8445095.1"/>
    <property type="molecule type" value="Genomic_DNA"/>
</dbReference>
<evidence type="ECO:0000259" key="9">
    <source>
        <dbReference type="PROSITE" id="PS51767"/>
    </source>
</evidence>
<gene>
    <name evidence="10" type="ORF">Cgig2_029467</name>
</gene>
<reference evidence="10" key="1">
    <citation type="submission" date="2022-04" db="EMBL/GenBank/DDBJ databases">
        <title>Carnegiea gigantea Genome sequencing and assembly v2.</title>
        <authorList>
            <person name="Copetti D."/>
            <person name="Sanderson M.J."/>
            <person name="Burquez A."/>
            <person name="Wojciechowski M.F."/>
        </authorList>
    </citation>
    <scope>NUCLEOTIDE SEQUENCE</scope>
    <source>
        <strain evidence="10">SGP5-SGP5p</strain>
        <tissue evidence="10">Aerial part</tissue>
    </source>
</reference>
<sequence>MAGKVKCVVVAVDGSDESMSALQWALDNVTVQSPEEGGSFVVLHVQPPPSLAAGINPGTIPFGGPSLEVPAFASAIEAHQQRITEAILNRALEIAAEKNVNVKTHVVSGDPKKKICEVVDNLHADLLVMGNRAVGRFKRMFLGSVSKYCSNHASCPVVVVKAEPGQGLQGGRPNIVDLALTLCQPSYPTTPPPTPEKMNKKHLFPIDEVNFISQDLISFIMDLATKLLLFFALLITITSRAAANPQCTSSKANHPGDLSLFHIYGECSPFSPSKPEPWPNTVLNMASKDPQRVAFLDSLVAKKPTSAPIGSGLNILNIGNYLVRTQIGTPAQLMFMVLDTSYDTAWVPCSSCTGCSSTVFSPNSSSTFGQLDCSSAQCTQARGLVCPETGYGSCQFNQSYGGDSTLLATLSRDSLMLGNDVIPNYYFGCINAITGKSIPPQGLLGLGRGPLSLLSQSNSLYQGVFSYCLPSFKSYYFSGSLKLGPLGQPSKIRTTPLLRNPHRPSLYYVNLTGVSVGRVNVPIPAQYLNFDPDTGAGTVIDTGTVLTRFVPEVYNSIRDAYRAQVQGLFSQIGAFDTCFPVTHEQLAPTVTLHFEGLDLKLPMENTLIHSSAGSMACLAMASAPSNVNSVLNIIASLQQQNLRILFDTANSRLGIARELCN</sequence>
<protein>
    <recommendedName>
        <fullName evidence="9">Peptidase A1 domain-containing protein</fullName>
    </recommendedName>
</protein>
<evidence type="ECO:0000256" key="6">
    <source>
        <dbReference type="ARBA" id="ARBA00023157"/>
    </source>
</evidence>
<dbReference type="PRINTS" id="PR01438">
    <property type="entry name" value="UNVRSLSTRESS"/>
</dbReference>
<dbReference type="GO" id="GO:0004190">
    <property type="term" value="F:aspartic-type endopeptidase activity"/>
    <property type="evidence" value="ECO:0007669"/>
    <property type="project" value="UniProtKB-KW"/>
</dbReference>
<dbReference type="FunFam" id="2.40.70.10:FF:000040">
    <property type="entry name" value="aspartyl protease AED3"/>
    <property type="match status" value="1"/>
</dbReference>
<dbReference type="SUPFAM" id="SSF52402">
    <property type="entry name" value="Adenine nucleotide alpha hydrolases-like"/>
    <property type="match status" value="1"/>
</dbReference>
<dbReference type="InterPro" id="IPR021109">
    <property type="entry name" value="Peptidase_aspartic_dom_sf"/>
</dbReference>
<dbReference type="AlphaFoldDB" id="A0A9Q1QM32"/>
<dbReference type="PROSITE" id="PS51767">
    <property type="entry name" value="PEPTIDASE_A1"/>
    <property type="match status" value="1"/>
</dbReference>
<feature type="domain" description="Peptidase A1" evidence="9">
    <location>
        <begin position="321"/>
        <end position="656"/>
    </location>
</feature>
<dbReference type="InterPro" id="IPR032861">
    <property type="entry name" value="TAXi_N"/>
</dbReference>